<proteinExistence type="predicted"/>
<name>A0A8S5S262_9CAUD</name>
<organism evidence="1">
    <name type="scientific">Siphoviridae sp. ctCIv11</name>
    <dbReference type="NCBI Taxonomy" id="2827806"/>
    <lineage>
        <taxon>Viruses</taxon>
        <taxon>Duplodnaviria</taxon>
        <taxon>Heunggongvirae</taxon>
        <taxon>Uroviricota</taxon>
        <taxon>Caudoviricetes</taxon>
    </lineage>
</organism>
<dbReference type="EMBL" id="BK032513">
    <property type="protein sequence ID" value="DAF44891.1"/>
    <property type="molecule type" value="Genomic_DNA"/>
</dbReference>
<accession>A0A8S5S262</accession>
<sequence length="57" mass="6431">MSEKAKQIHNAYCDYEVAKAKSPSRIYSVQTETRKPQGIKTHNMSKAMLAQTLASLF</sequence>
<reference evidence="1" key="1">
    <citation type="journal article" date="2021" name="Proc. Natl. Acad. Sci. U.S.A.">
        <title>A Catalog of Tens of Thousands of Viruses from Human Metagenomes Reveals Hidden Associations with Chronic Diseases.</title>
        <authorList>
            <person name="Tisza M.J."/>
            <person name="Buck C.B."/>
        </authorList>
    </citation>
    <scope>NUCLEOTIDE SEQUENCE</scope>
    <source>
        <strain evidence="1">CtCIv11</strain>
    </source>
</reference>
<evidence type="ECO:0000313" key="1">
    <source>
        <dbReference type="EMBL" id="DAF44891.1"/>
    </source>
</evidence>
<protein>
    <submittedName>
        <fullName evidence="1">Uncharacterized protein</fullName>
    </submittedName>
</protein>